<accession>A0A8C4S2J8</accession>
<dbReference type="GO" id="GO:0008270">
    <property type="term" value="F:zinc ion binding"/>
    <property type="evidence" value="ECO:0007669"/>
    <property type="project" value="UniProtKB-KW"/>
</dbReference>
<dbReference type="PANTHER" id="PTHR17614:SF13">
    <property type="entry name" value="ZINC FINGER PROTEIN 804A"/>
    <property type="match status" value="1"/>
</dbReference>
<organism evidence="6 7">
    <name type="scientific">Erpetoichthys calabaricus</name>
    <name type="common">Rope fish</name>
    <name type="synonym">Calamoichthys calabaricus</name>
    <dbReference type="NCBI Taxonomy" id="27687"/>
    <lineage>
        <taxon>Eukaryota</taxon>
        <taxon>Metazoa</taxon>
        <taxon>Chordata</taxon>
        <taxon>Craniata</taxon>
        <taxon>Vertebrata</taxon>
        <taxon>Euteleostomi</taxon>
        <taxon>Actinopterygii</taxon>
        <taxon>Polypteriformes</taxon>
        <taxon>Polypteridae</taxon>
        <taxon>Erpetoichthys</taxon>
    </lineage>
</organism>
<feature type="region of interest" description="Disordered" evidence="4">
    <location>
        <begin position="511"/>
        <end position="576"/>
    </location>
</feature>
<dbReference type="GO" id="GO:0005634">
    <property type="term" value="C:nucleus"/>
    <property type="evidence" value="ECO:0007669"/>
    <property type="project" value="TreeGrafter"/>
</dbReference>
<name>A0A8C4S2J8_ERPCA</name>
<dbReference type="PANTHER" id="PTHR17614">
    <property type="entry name" value="ZINC FINGER-CONTAINING"/>
    <property type="match status" value="1"/>
</dbReference>
<dbReference type="InterPro" id="IPR052445">
    <property type="entry name" value="ZnF-G_patch_domain"/>
</dbReference>
<feature type="region of interest" description="Disordered" evidence="4">
    <location>
        <begin position="359"/>
        <end position="404"/>
    </location>
</feature>
<keyword evidence="7" id="KW-1185">Reference proteome</keyword>
<evidence type="ECO:0000313" key="6">
    <source>
        <dbReference type="Ensembl" id="ENSECRP00000010427.1"/>
    </source>
</evidence>
<reference evidence="6" key="2">
    <citation type="submission" date="2025-08" db="UniProtKB">
        <authorList>
            <consortium name="Ensembl"/>
        </authorList>
    </citation>
    <scope>IDENTIFICATION</scope>
</reference>
<evidence type="ECO:0000313" key="7">
    <source>
        <dbReference type="Proteomes" id="UP000694620"/>
    </source>
</evidence>
<dbReference type="InterPro" id="IPR013087">
    <property type="entry name" value="Znf_C2H2_type"/>
</dbReference>
<dbReference type="Ensembl" id="ENSECRT00000010601.1">
    <property type="protein sequence ID" value="ENSECRP00000010427.1"/>
    <property type="gene ID" value="ENSECRG00000006941.1"/>
</dbReference>
<dbReference type="GeneTree" id="ENSGT00940000160909"/>
<evidence type="ECO:0000259" key="5">
    <source>
        <dbReference type="PROSITE" id="PS00028"/>
    </source>
</evidence>
<reference evidence="6" key="1">
    <citation type="submission" date="2021-06" db="EMBL/GenBank/DDBJ databases">
        <authorList>
            <consortium name="Wellcome Sanger Institute Data Sharing"/>
        </authorList>
    </citation>
    <scope>NUCLEOTIDE SEQUENCE [LARGE SCALE GENOMIC DNA]</scope>
</reference>
<evidence type="ECO:0000256" key="1">
    <source>
        <dbReference type="ARBA" id="ARBA00022723"/>
    </source>
</evidence>
<feature type="compositionally biased region" description="Basic and acidic residues" evidence="4">
    <location>
        <begin position="367"/>
        <end position="404"/>
    </location>
</feature>
<sequence length="1184" mass="131808">MDGLDRWIDANGALYSRWLVLIPLAPAAGHVISGGLYTVKPPRHLSQSFKISEDLGDYANKEKKIAKALEDLKANFYCELCDKQYHKHQEFDNHINSYDHAHKQRLKELKQREFARNVASKSRKDERKQEKALRRLHELAEQRKEVQCAPGCGPMFKSTTVAVETTFREIQSGCDPAITCSVPTFGDIGSIVYSSPDGSIEQPFGGKVKKHIYRQKVGFSFSFTKKASIKLESSAAVFSENAEEVSRELSFRKRKRIDFGDHSPQSVVPLERLFNPKEKMCCHNGHLASDATHQTSMQSCESSGASVKDCNPESTCSENGLIHPSPISVVPTINVGNVREDKPDLLEGDVMDVRQNLQVEEDVTEEEGIHKGERFGEDDIDLVRPTEESSAPQHKEQSSENIGIREGECLDAGNSNMALLSEVSSTPPQKDPETEQNPRIFTKPSQPFVPVLGKDGSTVLQWPSEMLLFTKTEPSLSYSCNPLYFDFRLTRNKMDSPKKKCQICKAHVLQTSHEDRGTRQEENTTPEDRGRDTGIPTLDLTDPSDIRGHSILIPESDDNHLNEPQGSIKIKRHKRSKKCHEAGEDHHEELQKSGSGEKCECCSKRRRKRRKTVPTKDGEAGPDAAGGVTTLEGIHQLNETDLISEVMNTHEQVEPSKNEECVDDTHWNGHKQENVLVDAIDNQQGAALVLEKENADGEPVLECGRGDARTPSTMGTISEMPAACVIGESVERTHRRLVRTARLLNKRHASHNDHQGFFPKQRLYSRLTSLSKVSYRLVRARRQWQHQSTILSTGKPTKKRKRKRKVYLGGQGFLISWSVDHHGRNPLQGSLQPNLCMESTDSFSSNVKEGEGKPVSLEITKDLVPAGKLLSPCPPQNFLVATEGHPIVGILDWSRESETSLVAMKRGDVSGISAETVSSRETEQRDGWKFPDGNKTLSICQAPKMDPPKAKDIERTLFKAHCCRYEVKQPREMHRSGVAQSDLFRHGLKSPPHLPFQEAKLSRHDFKPGRFSAPFLAAPQTLLLSPDQPDAYKALQFPGHKNFLHQQRLSSRFKPVIAIPAHAVSSPTVHHIHVQPPLSSAAITIQHTILQNHNATVAATCSFLQPHPVLFPQVLPLSRAPHLPLSASMCPGSQSPFIPASQIPMVAPGALHQGPVTIHALPHSAIFPPLLPPHPPVIPLQPLF</sequence>
<keyword evidence="1" id="KW-0479">Metal-binding</keyword>
<feature type="compositionally biased region" description="Basic and acidic residues" evidence="4">
    <location>
        <begin position="512"/>
        <end position="532"/>
    </location>
</feature>
<dbReference type="PROSITE" id="PS00028">
    <property type="entry name" value="ZINC_FINGER_C2H2_1"/>
    <property type="match status" value="1"/>
</dbReference>
<evidence type="ECO:0000256" key="3">
    <source>
        <dbReference type="ARBA" id="ARBA00022833"/>
    </source>
</evidence>
<protein>
    <submittedName>
        <fullName evidence="6">Zinc finger protein 804A</fullName>
    </submittedName>
</protein>
<proteinExistence type="predicted"/>
<keyword evidence="2" id="KW-0863">Zinc-finger</keyword>
<evidence type="ECO:0000256" key="4">
    <source>
        <dbReference type="SAM" id="MobiDB-lite"/>
    </source>
</evidence>
<feature type="region of interest" description="Disordered" evidence="4">
    <location>
        <begin position="422"/>
        <end position="448"/>
    </location>
</feature>
<feature type="compositionally biased region" description="Polar residues" evidence="4">
    <location>
        <begin position="435"/>
        <end position="445"/>
    </location>
</feature>
<dbReference type="Proteomes" id="UP000694620">
    <property type="component" value="Chromosome 8"/>
</dbReference>
<keyword evidence="3" id="KW-0862">Zinc</keyword>
<feature type="domain" description="C2H2-type" evidence="5">
    <location>
        <begin position="78"/>
        <end position="100"/>
    </location>
</feature>
<reference evidence="6" key="3">
    <citation type="submission" date="2025-09" db="UniProtKB">
        <authorList>
            <consortium name="Ensembl"/>
        </authorList>
    </citation>
    <scope>IDENTIFICATION</scope>
</reference>
<dbReference type="AlphaFoldDB" id="A0A8C4S2J8"/>
<gene>
    <name evidence="6" type="primary">ZNF804A</name>
</gene>
<evidence type="ECO:0000256" key="2">
    <source>
        <dbReference type="ARBA" id="ARBA00022771"/>
    </source>
</evidence>
<feature type="region of interest" description="Disordered" evidence="4">
    <location>
        <begin position="302"/>
        <end position="323"/>
    </location>
</feature>